<organism evidence="2 3">
    <name type="scientific">Methanobacterium paludis (strain DSM 25820 / JCM 18151 / SWAN1)</name>
    <dbReference type="NCBI Taxonomy" id="868131"/>
    <lineage>
        <taxon>Archaea</taxon>
        <taxon>Methanobacteriati</taxon>
        <taxon>Methanobacteriota</taxon>
        <taxon>Methanomada group</taxon>
        <taxon>Methanobacteria</taxon>
        <taxon>Methanobacteriales</taxon>
        <taxon>Methanobacteriaceae</taxon>
        <taxon>Methanobacterium</taxon>
    </lineage>
</organism>
<dbReference type="Proteomes" id="UP000009231">
    <property type="component" value="Chromosome"/>
</dbReference>
<gene>
    <name evidence="2" type="ordered locus">MSWAN_0871</name>
</gene>
<protein>
    <submittedName>
        <fullName evidence="2">Beta-lactamase domain protein</fullName>
    </submittedName>
</protein>
<dbReference type="SMART" id="SM00849">
    <property type="entry name" value="Lactamase_B"/>
    <property type="match status" value="1"/>
</dbReference>
<dbReference type="SUPFAM" id="SSF56281">
    <property type="entry name" value="Metallo-hydrolase/oxidoreductase"/>
    <property type="match status" value="1"/>
</dbReference>
<dbReference type="KEGG" id="mew:MSWAN_0871"/>
<dbReference type="CDD" id="cd07721">
    <property type="entry name" value="yflN-like_MBL-fold"/>
    <property type="match status" value="1"/>
</dbReference>
<dbReference type="RefSeq" id="WP_013825400.1">
    <property type="nucleotide sequence ID" value="NC_015574.1"/>
</dbReference>
<dbReference type="PANTHER" id="PTHR42951:SF15">
    <property type="entry name" value="METALLO-BETA-LACTAMASE SUPERFAMILY PROTEIN"/>
    <property type="match status" value="1"/>
</dbReference>
<dbReference type="Gene3D" id="3.60.15.10">
    <property type="entry name" value="Ribonuclease Z/Hydroxyacylglutathione hydrolase-like"/>
    <property type="match status" value="1"/>
</dbReference>
<dbReference type="AlphaFoldDB" id="F6D232"/>
<dbReference type="OrthoDB" id="197151at2157"/>
<dbReference type="InterPro" id="IPR001279">
    <property type="entry name" value="Metallo-B-lactamas"/>
</dbReference>
<name>F6D232_METPW</name>
<dbReference type="Pfam" id="PF00753">
    <property type="entry name" value="Lactamase_B"/>
    <property type="match status" value="1"/>
</dbReference>
<sequence length="244" mass="27224">MKIADGIAMLKLPMNITGRKSTIYPTLIWDAETVILVDSGAPGTLDGIKNAMENAGVPFGRLSKIIITHQDIDHIGGLKDILDELPEVEVLAHEADKPYIQGEKKLVRLNSKFMDRINSLPDKERKMAMEINNIPHVEVKRTLRDNEQLSFCGGIKVIHTPGHTPGHICLYHEMSKTLIAGDELNIFNGELVGPNEQIMDEKSTEIALKSLSKLEEYDIENVISYHGGLFNDNPHQKIKELKGN</sequence>
<reference evidence="2 3" key="1">
    <citation type="journal article" date="2014" name="Int. J. Syst. Evol. Microbiol.">
        <title>Methanobacterium paludis sp. nov. and a novel strain of Methanobacterium lacus isolated from northern peatlands.</title>
        <authorList>
            <person name="Cadillo-Quiroz H."/>
            <person name="Brauer S.L."/>
            <person name="Goodson N."/>
            <person name="Yavitt J.B."/>
            <person name="Zinder S.H."/>
        </authorList>
    </citation>
    <scope>NUCLEOTIDE SEQUENCE [LARGE SCALE GENOMIC DNA]</scope>
    <source>
        <strain evidence="3">DSM 25820 / JCM 18151 / SWAN1</strain>
    </source>
</reference>
<dbReference type="HOGENOM" id="CLU_030571_2_1_2"/>
<evidence type="ECO:0000259" key="1">
    <source>
        <dbReference type="SMART" id="SM00849"/>
    </source>
</evidence>
<feature type="domain" description="Metallo-beta-lactamase" evidence="1">
    <location>
        <begin position="22"/>
        <end position="226"/>
    </location>
</feature>
<dbReference type="InterPro" id="IPR036866">
    <property type="entry name" value="RibonucZ/Hydroxyglut_hydro"/>
</dbReference>
<proteinExistence type="predicted"/>
<dbReference type="eggNOG" id="arCOG00504">
    <property type="taxonomic scope" value="Archaea"/>
</dbReference>
<dbReference type="InterPro" id="IPR050855">
    <property type="entry name" value="NDM-1-like"/>
</dbReference>
<accession>F6D232</accession>
<evidence type="ECO:0000313" key="3">
    <source>
        <dbReference type="Proteomes" id="UP000009231"/>
    </source>
</evidence>
<keyword evidence="3" id="KW-1185">Reference proteome</keyword>
<dbReference type="PANTHER" id="PTHR42951">
    <property type="entry name" value="METALLO-BETA-LACTAMASE DOMAIN-CONTAINING"/>
    <property type="match status" value="1"/>
</dbReference>
<dbReference type="GeneID" id="10668373"/>
<evidence type="ECO:0000313" key="2">
    <source>
        <dbReference type="EMBL" id="AEG17898.1"/>
    </source>
</evidence>
<dbReference type="STRING" id="868131.MSWAN_0871"/>
<dbReference type="EMBL" id="CP002772">
    <property type="protein sequence ID" value="AEG17898.1"/>
    <property type="molecule type" value="Genomic_DNA"/>
</dbReference>